<organism evidence="1 2">
    <name type="scientific">Protopolystoma xenopodis</name>
    <dbReference type="NCBI Taxonomy" id="117903"/>
    <lineage>
        <taxon>Eukaryota</taxon>
        <taxon>Metazoa</taxon>
        <taxon>Spiralia</taxon>
        <taxon>Lophotrochozoa</taxon>
        <taxon>Platyhelminthes</taxon>
        <taxon>Monogenea</taxon>
        <taxon>Polyopisthocotylea</taxon>
        <taxon>Polystomatidea</taxon>
        <taxon>Polystomatidae</taxon>
        <taxon>Protopolystoma</taxon>
    </lineage>
</organism>
<reference evidence="1" key="1">
    <citation type="submission" date="2018-11" db="EMBL/GenBank/DDBJ databases">
        <authorList>
            <consortium name="Pathogen Informatics"/>
        </authorList>
    </citation>
    <scope>NUCLEOTIDE SEQUENCE</scope>
</reference>
<keyword evidence="2" id="KW-1185">Reference proteome</keyword>
<dbReference type="Proteomes" id="UP000784294">
    <property type="component" value="Unassembled WGS sequence"/>
</dbReference>
<comment type="caution">
    <text evidence="1">The sequence shown here is derived from an EMBL/GenBank/DDBJ whole genome shotgun (WGS) entry which is preliminary data.</text>
</comment>
<name>A0A448WT55_9PLAT</name>
<evidence type="ECO:0000313" key="2">
    <source>
        <dbReference type="Proteomes" id="UP000784294"/>
    </source>
</evidence>
<accession>A0A448WT55</accession>
<proteinExistence type="predicted"/>
<gene>
    <name evidence="1" type="ORF">PXEA_LOCUS13047</name>
</gene>
<evidence type="ECO:0000313" key="1">
    <source>
        <dbReference type="EMBL" id="VEL19607.1"/>
    </source>
</evidence>
<protein>
    <submittedName>
        <fullName evidence="1">Uncharacterized protein</fullName>
    </submittedName>
</protein>
<sequence length="71" mass="7528">MDLAHSLACGVTLQLVKETGVARLSRDADYDADELSGNVPSVQSDCGNRHSYHALRTSCVPPGLPANMTKS</sequence>
<dbReference type="EMBL" id="CAAALY010042334">
    <property type="protein sequence ID" value="VEL19607.1"/>
    <property type="molecule type" value="Genomic_DNA"/>
</dbReference>
<dbReference type="AlphaFoldDB" id="A0A448WT55"/>